<keyword evidence="3" id="KW-0256">Endoplasmic reticulum</keyword>
<dbReference type="GO" id="GO:0005789">
    <property type="term" value="C:endoplasmic reticulum membrane"/>
    <property type="evidence" value="ECO:0000318"/>
    <property type="project" value="GO_Central"/>
</dbReference>
<sequence length="419" mass="47470">MAEKDWAEAYFVMPNPLECFTKLILLQADLIYNCFVTLFSPIFCLLSIVSESYRRAEETKEAVESAVRKVPSTIAHGIAVLIKKLSFGFLGAVYVCMVLTVLLVLAVVVGVGLVKLWVEHPVYVREKLYFDYTEAHPKAVFCLGNVGVERFSRRKQLFMGVPRGHTFHVSLVLLMPESDFNGKIGVFQLSAELLSIDGAVIVKSSQPCVLRFRSFPIRLTRTILLFIPLLLGISSETQKMTIDILKHKEGIQRTKAVRVTLVPRAGTSSVPQLYEAEILIHSQPPWTKELVRNWKWTFYVWTSLYVYIMLLMVLLFCCKKLFFPMAAAATLSDGKNQEEQKMEEPAEISIRDRDEREISEFLRKWKQRRSKRKAVYLHEAMPESTFDSSKTSITREAGSSSTAVEEDVGDSESVCLGGS</sequence>
<keyword evidence="4 8" id="KW-1133">Transmembrane helix</keyword>
<dbReference type="Gramene" id="Jr11_11120_p1">
    <property type="protein sequence ID" value="cds.Jr11_11120_p1"/>
    <property type="gene ID" value="Jr11_11120"/>
</dbReference>
<dbReference type="InterPro" id="IPR009617">
    <property type="entry name" value="Seipin"/>
</dbReference>
<dbReference type="PANTHER" id="PTHR21212:SF5">
    <property type="entry name" value="SEIPIN-1"/>
    <property type="match status" value="1"/>
</dbReference>
<evidence type="ECO:0000256" key="5">
    <source>
        <dbReference type="ARBA" id="ARBA00023098"/>
    </source>
</evidence>
<dbReference type="RefSeq" id="XP_018811872.1">
    <property type="nucleotide sequence ID" value="XM_018956327.2"/>
</dbReference>
<name>A0A2I4DXK6_JUGRE</name>
<dbReference type="KEGG" id="jre:108984366"/>
<gene>
    <name evidence="10" type="primary">LOC108984366</name>
</gene>
<evidence type="ECO:0000256" key="8">
    <source>
        <dbReference type="SAM" id="Phobius"/>
    </source>
</evidence>
<proteinExistence type="predicted"/>
<dbReference type="FunCoup" id="A0A2I4DXK6">
    <property type="interactions" value="504"/>
</dbReference>
<dbReference type="OrthoDB" id="3990054at2759"/>
<comment type="subcellular location">
    <subcellularLocation>
        <location evidence="1">Endoplasmic reticulum membrane</location>
        <topology evidence="1">Multi-pass membrane protein</topology>
    </subcellularLocation>
</comment>
<protein>
    <submittedName>
        <fullName evidence="10">Seipin-1</fullName>
    </submittedName>
</protein>
<evidence type="ECO:0000256" key="7">
    <source>
        <dbReference type="SAM" id="MobiDB-lite"/>
    </source>
</evidence>
<organism evidence="9 10">
    <name type="scientific">Juglans regia</name>
    <name type="common">English walnut</name>
    <dbReference type="NCBI Taxonomy" id="51240"/>
    <lineage>
        <taxon>Eukaryota</taxon>
        <taxon>Viridiplantae</taxon>
        <taxon>Streptophyta</taxon>
        <taxon>Embryophyta</taxon>
        <taxon>Tracheophyta</taxon>
        <taxon>Spermatophyta</taxon>
        <taxon>Magnoliopsida</taxon>
        <taxon>eudicotyledons</taxon>
        <taxon>Gunneridae</taxon>
        <taxon>Pentapetalae</taxon>
        <taxon>rosids</taxon>
        <taxon>fabids</taxon>
        <taxon>Fagales</taxon>
        <taxon>Juglandaceae</taxon>
        <taxon>Juglans</taxon>
    </lineage>
</organism>
<dbReference type="GO" id="GO:0034389">
    <property type="term" value="P:lipid droplet organization"/>
    <property type="evidence" value="ECO:0000318"/>
    <property type="project" value="GO_Central"/>
</dbReference>
<dbReference type="CDD" id="cd23995">
    <property type="entry name" value="Seipin_BSCL2_like"/>
    <property type="match status" value="1"/>
</dbReference>
<dbReference type="GeneID" id="108984366"/>
<keyword evidence="9" id="KW-1185">Reference proteome</keyword>
<dbReference type="GO" id="GO:0019915">
    <property type="term" value="P:lipid storage"/>
    <property type="evidence" value="ECO:0000318"/>
    <property type="project" value="GO_Central"/>
</dbReference>
<dbReference type="Proteomes" id="UP000235220">
    <property type="component" value="Chromosome 11"/>
</dbReference>
<feature type="compositionally biased region" description="Polar residues" evidence="7">
    <location>
        <begin position="385"/>
        <end position="403"/>
    </location>
</feature>
<evidence type="ECO:0000256" key="1">
    <source>
        <dbReference type="ARBA" id="ARBA00004477"/>
    </source>
</evidence>
<evidence type="ECO:0000313" key="10">
    <source>
        <dbReference type="RefSeq" id="XP_018811872.1"/>
    </source>
</evidence>
<evidence type="ECO:0000256" key="6">
    <source>
        <dbReference type="ARBA" id="ARBA00023136"/>
    </source>
</evidence>
<dbReference type="PANTHER" id="PTHR21212">
    <property type="entry name" value="BERNARDINELLI-SEIP CONGENITAL LIPODYSTROPHY 2 HOMOLOG BSCL2 PROTEIN"/>
    <property type="match status" value="1"/>
</dbReference>
<dbReference type="AlphaFoldDB" id="A0A2I4DXK6"/>
<keyword evidence="6 8" id="KW-0472">Membrane</keyword>
<dbReference type="STRING" id="51240.A0A2I4DXK6"/>
<feature type="transmembrane region" description="Helical" evidence="8">
    <location>
        <begin position="298"/>
        <end position="318"/>
    </location>
</feature>
<keyword evidence="2 8" id="KW-0812">Transmembrane</keyword>
<dbReference type="GO" id="GO:0006629">
    <property type="term" value="P:lipid metabolic process"/>
    <property type="evidence" value="ECO:0007669"/>
    <property type="project" value="UniProtKB-KW"/>
</dbReference>
<feature type="transmembrane region" description="Helical" evidence="8">
    <location>
        <begin position="30"/>
        <end position="49"/>
    </location>
</feature>
<evidence type="ECO:0000256" key="2">
    <source>
        <dbReference type="ARBA" id="ARBA00022692"/>
    </source>
</evidence>
<reference evidence="10" key="1">
    <citation type="submission" date="2025-08" db="UniProtKB">
        <authorList>
            <consortium name="RefSeq"/>
        </authorList>
    </citation>
    <scope>IDENTIFICATION</scope>
    <source>
        <tissue evidence="10">Leaves</tissue>
    </source>
</reference>
<feature type="transmembrane region" description="Helical" evidence="8">
    <location>
        <begin position="92"/>
        <end position="118"/>
    </location>
</feature>
<evidence type="ECO:0000313" key="9">
    <source>
        <dbReference type="Proteomes" id="UP000235220"/>
    </source>
</evidence>
<feature type="region of interest" description="Disordered" evidence="7">
    <location>
        <begin position="383"/>
        <end position="419"/>
    </location>
</feature>
<evidence type="ECO:0000256" key="4">
    <source>
        <dbReference type="ARBA" id="ARBA00022989"/>
    </source>
</evidence>
<evidence type="ECO:0000256" key="3">
    <source>
        <dbReference type="ARBA" id="ARBA00022824"/>
    </source>
</evidence>
<dbReference type="Pfam" id="PF06775">
    <property type="entry name" value="Seipin"/>
    <property type="match status" value="1"/>
</dbReference>
<keyword evidence="5" id="KW-0443">Lipid metabolism</keyword>
<accession>A0A2I4DXK6</accession>
<dbReference type="GO" id="GO:0140042">
    <property type="term" value="P:lipid droplet formation"/>
    <property type="evidence" value="ECO:0007669"/>
    <property type="project" value="UniProtKB-ARBA"/>
</dbReference>